<dbReference type="InterPro" id="IPR057246">
    <property type="entry name" value="CARBOXYPEPT_ZN_1"/>
</dbReference>
<organism evidence="11 12">
    <name type="scientific">Porites evermanni</name>
    <dbReference type="NCBI Taxonomy" id="104178"/>
    <lineage>
        <taxon>Eukaryota</taxon>
        <taxon>Metazoa</taxon>
        <taxon>Cnidaria</taxon>
        <taxon>Anthozoa</taxon>
        <taxon>Hexacorallia</taxon>
        <taxon>Scleractinia</taxon>
        <taxon>Fungiina</taxon>
        <taxon>Poritidae</taxon>
        <taxon>Porites</taxon>
    </lineage>
</organism>
<dbReference type="InterPro" id="IPR000834">
    <property type="entry name" value="Peptidase_M14"/>
</dbReference>
<dbReference type="CDD" id="cd03858">
    <property type="entry name" value="M14_CP_N-E_like"/>
    <property type="match status" value="1"/>
</dbReference>
<gene>
    <name evidence="11" type="ORF">PEVE_00036100</name>
</gene>
<feature type="active site" description="Proton donor/acceptor" evidence="8">
    <location>
        <position position="295"/>
    </location>
</feature>
<accession>A0ABN8LJ97</accession>
<dbReference type="PROSITE" id="PS52035">
    <property type="entry name" value="PEPTIDASE_M14"/>
    <property type="match status" value="1"/>
</dbReference>
<evidence type="ECO:0000256" key="3">
    <source>
        <dbReference type="ARBA" id="ARBA00022645"/>
    </source>
</evidence>
<comment type="cofactor">
    <cofactor evidence="1">
        <name>Zn(2+)</name>
        <dbReference type="ChEBI" id="CHEBI:29105"/>
    </cofactor>
</comment>
<dbReference type="EMBL" id="CALNXI010000057">
    <property type="protein sequence ID" value="CAH3017185.1"/>
    <property type="molecule type" value="Genomic_DNA"/>
</dbReference>
<evidence type="ECO:0000313" key="12">
    <source>
        <dbReference type="Proteomes" id="UP001159427"/>
    </source>
</evidence>
<proteinExistence type="inferred from homology"/>
<name>A0ABN8LJ97_9CNID</name>
<keyword evidence="12" id="KW-1185">Reference proteome</keyword>
<dbReference type="SUPFAM" id="SSF53187">
    <property type="entry name" value="Zn-dependent exopeptidases"/>
    <property type="match status" value="1"/>
</dbReference>
<dbReference type="SUPFAM" id="SSF49464">
    <property type="entry name" value="Carboxypeptidase regulatory domain-like"/>
    <property type="match status" value="1"/>
</dbReference>
<keyword evidence="9" id="KW-0732">Signal</keyword>
<evidence type="ECO:0000256" key="5">
    <source>
        <dbReference type="ARBA" id="ARBA00022801"/>
    </source>
</evidence>
<dbReference type="PANTHER" id="PTHR11532">
    <property type="entry name" value="PROTEASE M14 CARBOXYPEPTIDASE"/>
    <property type="match status" value="1"/>
</dbReference>
<evidence type="ECO:0000256" key="8">
    <source>
        <dbReference type="PROSITE-ProRule" id="PRU01379"/>
    </source>
</evidence>
<keyword evidence="7" id="KW-0325">Glycoprotein</keyword>
<keyword evidence="6" id="KW-0862">Zinc</keyword>
<dbReference type="Proteomes" id="UP001159427">
    <property type="component" value="Unassembled WGS sequence"/>
</dbReference>
<keyword evidence="4" id="KW-0479">Metal-binding</keyword>
<dbReference type="SMART" id="SM00631">
    <property type="entry name" value="Zn_pept"/>
    <property type="match status" value="1"/>
</dbReference>
<dbReference type="InterPro" id="IPR050753">
    <property type="entry name" value="Peptidase_M14_domain"/>
</dbReference>
<dbReference type="Pfam" id="PF13620">
    <property type="entry name" value="CarboxypepD_reg"/>
    <property type="match status" value="1"/>
</dbReference>
<evidence type="ECO:0000313" key="11">
    <source>
        <dbReference type="EMBL" id="CAH3017185.1"/>
    </source>
</evidence>
<feature type="domain" description="Peptidase M14" evidence="10">
    <location>
        <begin position="30"/>
        <end position="325"/>
    </location>
</feature>
<keyword evidence="3" id="KW-0645">Protease</keyword>
<dbReference type="PROSITE" id="PS00132">
    <property type="entry name" value="CARBOXYPEPT_ZN_1"/>
    <property type="match status" value="1"/>
</dbReference>
<evidence type="ECO:0000256" key="9">
    <source>
        <dbReference type="SAM" id="SignalP"/>
    </source>
</evidence>
<keyword evidence="5" id="KW-0378">Hydrolase</keyword>
<dbReference type="PROSITE" id="PS00133">
    <property type="entry name" value="CARBOXYPEPT_ZN_2"/>
    <property type="match status" value="1"/>
</dbReference>
<dbReference type="Gene3D" id="3.40.630.10">
    <property type="entry name" value="Zn peptidases"/>
    <property type="match status" value="1"/>
</dbReference>
<dbReference type="CDD" id="cd11308">
    <property type="entry name" value="Peptidase_M14NE-CP-C_like"/>
    <property type="match status" value="1"/>
</dbReference>
<keyword evidence="3" id="KW-0121">Carboxypeptidase</keyword>
<protein>
    <recommendedName>
        <fullName evidence="10">Peptidase M14 domain-containing protein</fullName>
    </recommendedName>
</protein>
<evidence type="ECO:0000256" key="6">
    <source>
        <dbReference type="ARBA" id="ARBA00022833"/>
    </source>
</evidence>
<comment type="similarity">
    <text evidence="2 8">Belongs to the peptidase M14 family.</text>
</comment>
<dbReference type="Pfam" id="PF00246">
    <property type="entry name" value="Peptidase_M14"/>
    <property type="match status" value="1"/>
</dbReference>
<evidence type="ECO:0000259" key="10">
    <source>
        <dbReference type="PROSITE" id="PS52035"/>
    </source>
</evidence>
<sequence length="484" mass="54972">MATTWLIFCLGIVYSVQRAQSSGILPVKATHHNNSALHQVLEALAATYPNITRLYSIGKSYQGKELWVLEITKNPGRHIPGKPEFKYVANMHGNEVVGRELLLLFADYLCSNYGSNDRVTRLVDTTRIHLLPSMNPDGWESSNEGDCSSVRGRFNANGVDLNRNFPDPYDGQRNELQPETQAVMNWIHQEPFVLSANLHGGTLVVNYPFDNLPKELKRSGSRVYYSSPDDDIFVSIAKVYSKTHPTMHIGHPKCPIQRNERFADGITNGAAWYPISGGMQDYNYYKTNCFEITLELGCCKYPPALYIKPYWYANREPLLKYVELVHTTGMKGFVMDERGRPLEGARIIIENRAKKIKTSKDGDFWRLLVPGNYTVRVAKRKYKNTKLRVTVNPDQATVVNITLVSKSSRNLNRCRPVKTVSPVQVFIDKDERNVSFHSALAHRDRLRLSAKAPKKSTSLKITPVVHTFLISLLVLFFQMMSIDN</sequence>
<dbReference type="InterPro" id="IPR057247">
    <property type="entry name" value="CARBOXYPEPT_ZN_2"/>
</dbReference>
<feature type="signal peptide" evidence="9">
    <location>
        <begin position="1"/>
        <end position="21"/>
    </location>
</feature>
<evidence type="ECO:0000256" key="2">
    <source>
        <dbReference type="ARBA" id="ARBA00005988"/>
    </source>
</evidence>
<dbReference type="PRINTS" id="PR00765">
    <property type="entry name" value="CRBOXYPTASEA"/>
</dbReference>
<dbReference type="Gene3D" id="2.60.40.1120">
    <property type="entry name" value="Carboxypeptidase-like, regulatory domain"/>
    <property type="match status" value="1"/>
</dbReference>
<feature type="chain" id="PRO_5047121127" description="Peptidase M14 domain-containing protein" evidence="9">
    <location>
        <begin position="22"/>
        <end position="484"/>
    </location>
</feature>
<dbReference type="PANTHER" id="PTHR11532:SF73">
    <property type="entry name" value="CARBOXYPEPTIDASE D"/>
    <property type="match status" value="1"/>
</dbReference>
<evidence type="ECO:0000256" key="7">
    <source>
        <dbReference type="ARBA" id="ARBA00023180"/>
    </source>
</evidence>
<evidence type="ECO:0000256" key="1">
    <source>
        <dbReference type="ARBA" id="ARBA00001947"/>
    </source>
</evidence>
<dbReference type="InterPro" id="IPR008969">
    <property type="entry name" value="CarboxyPept-like_regulatory"/>
</dbReference>
<comment type="caution">
    <text evidence="11">The sequence shown here is derived from an EMBL/GenBank/DDBJ whole genome shotgun (WGS) entry which is preliminary data.</text>
</comment>
<reference evidence="11 12" key="1">
    <citation type="submission" date="2022-05" db="EMBL/GenBank/DDBJ databases">
        <authorList>
            <consortium name="Genoscope - CEA"/>
            <person name="William W."/>
        </authorList>
    </citation>
    <scope>NUCLEOTIDE SEQUENCE [LARGE SCALE GENOMIC DNA]</scope>
</reference>
<evidence type="ECO:0000256" key="4">
    <source>
        <dbReference type="ARBA" id="ARBA00022723"/>
    </source>
</evidence>